<feature type="region of interest" description="Disordered" evidence="1">
    <location>
        <begin position="281"/>
        <end position="350"/>
    </location>
</feature>
<organism evidence="2 3">
    <name type="scientific">Candida boidinii</name>
    <name type="common">Yeast</name>
    <dbReference type="NCBI Taxonomy" id="5477"/>
    <lineage>
        <taxon>Eukaryota</taxon>
        <taxon>Fungi</taxon>
        <taxon>Dikarya</taxon>
        <taxon>Ascomycota</taxon>
        <taxon>Saccharomycotina</taxon>
        <taxon>Pichiomycetes</taxon>
        <taxon>Pichiales</taxon>
        <taxon>Pichiaceae</taxon>
        <taxon>Ogataea</taxon>
        <taxon>Ogataea/Candida clade</taxon>
    </lineage>
</organism>
<proteinExistence type="predicted"/>
<comment type="caution">
    <text evidence="2">The sequence shown here is derived from an EMBL/GenBank/DDBJ whole genome shotgun (WGS) entry which is preliminary data.</text>
</comment>
<protein>
    <submittedName>
        <fullName evidence="2">Unnamed protein product</fullName>
    </submittedName>
</protein>
<feature type="region of interest" description="Disordered" evidence="1">
    <location>
        <begin position="372"/>
        <end position="433"/>
    </location>
</feature>
<keyword evidence="3" id="KW-1185">Reference proteome</keyword>
<feature type="compositionally biased region" description="Acidic residues" evidence="1">
    <location>
        <begin position="101"/>
        <end position="110"/>
    </location>
</feature>
<sequence>MINVAEKDQQQEVDRFLNNFDELNSIKKYEDDKRLKELEEEIQLKREKYQNLRLNSPRKPNYSTYNTITNDKDSITRGIRTKKPVIPPKSDKSIKAFSGTDETDETEETDDLYSGNFNISLINPIPREEKTRLYNSIKNYQSPRKESRIKEERVKPDDDIDQLKASLIYPDLDYKIEKASSKAPKPIRYDDVMKPISRSDIRIDKTVKEKAVIKEKPIVKEKPIIKEKPIVKEKPKHVVEIEKKLTYKETHDYSNNSNKDKFENETKIYLPKPNYINVISSTAAAKAPPLMRPTTNDYDNSIDKRYNYLSRSPSPNKASPSLPSPSTSPSPHYQRQKQSPSKFESEYSVNVPKPRLENAIYAMAAAKAPPMLKASINGGSNNDKTFDLRKQGQILSSSYSTSHMSTSNNKSALSKPPAPKPKPSNIMSTYIQI</sequence>
<evidence type="ECO:0000313" key="2">
    <source>
        <dbReference type="EMBL" id="GME75292.1"/>
    </source>
</evidence>
<reference evidence="2" key="1">
    <citation type="submission" date="2023-04" db="EMBL/GenBank/DDBJ databases">
        <title>Candida boidinii NBRC 10035.</title>
        <authorList>
            <person name="Ichikawa N."/>
            <person name="Sato H."/>
            <person name="Tonouchi N."/>
        </authorList>
    </citation>
    <scope>NUCLEOTIDE SEQUENCE</scope>
    <source>
        <strain evidence="2">NBRC 10035</strain>
    </source>
</reference>
<feature type="compositionally biased region" description="Polar residues" evidence="1">
    <location>
        <begin position="309"/>
        <end position="318"/>
    </location>
</feature>
<name>A0A9W6T2M1_CANBO</name>
<feature type="region of interest" description="Disordered" evidence="1">
    <location>
        <begin position="135"/>
        <end position="156"/>
    </location>
</feature>
<feature type="region of interest" description="Disordered" evidence="1">
    <location>
        <begin position="52"/>
        <end position="110"/>
    </location>
</feature>
<dbReference type="EMBL" id="BSXN01002011">
    <property type="protein sequence ID" value="GME75292.1"/>
    <property type="molecule type" value="Genomic_DNA"/>
</dbReference>
<feature type="compositionally biased region" description="Low complexity" evidence="1">
    <location>
        <begin position="396"/>
        <end position="415"/>
    </location>
</feature>
<gene>
    <name evidence="2" type="ORF">Cboi02_000472600</name>
</gene>
<accession>A0A9W6T2M1</accession>
<evidence type="ECO:0000313" key="3">
    <source>
        <dbReference type="Proteomes" id="UP001165120"/>
    </source>
</evidence>
<feature type="compositionally biased region" description="Basic and acidic residues" evidence="1">
    <location>
        <begin position="143"/>
        <end position="156"/>
    </location>
</feature>
<evidence type="ECO:0000256" key="1">
    <source>
        <dbReference type="SAM" id="MobiDB-lite"/>
    </source>
</evidence>
<dbReference type="Proteomes" id="UP001165120">
    <property type="component" value="Unassembled WGS sequence"/>
</dbReference>
<dbReference type="AlphaFoldDB" id="A0A9W6T2M1"/>